<accession>A0A9W8Y5I6</accession>
<comment type="caution">
    <text evidence="2">The sequence shown here is derived from an EMBL/GenBank/DDBJ whole genome shotgun (WGS) entry which is preliminary data.</text>
</comment>
<dbReference type="OrthoDB" id="4159781at2759"/>
<evidence type="ECO:0008006" key="4">
    <source>
        <dbReference type="Google" id="ProtNLM"/>
    </source>
</evidence>
<gene>
    <name evidence="2" type="ORF">N0V83_007018</name>
</gene>
<dbReference type="Proteomes" id="UP001140560">
    <property type="component" value="Unassembled WGS sequence"/>
</dbReference>
<reference evidence="2" key="1">
    <citation type="submission" date="2022-10" db="EMBL/GenBank/DDBJ databases">
        <title>Tapping the CABI collections for fungal endophytes: first genome assemblies for Collariella, Neodidymelliopsis, Ascochyta clinopodiicola, Didymella pomorum, Didymosphaeria variabile, Neocosmospora piperis and Neocucurbitaria cava.</title>
        <authorList>
            <person name="Hill R."/>
        </authorList>
    </citation>
    <scope>NUCLEOTIDE SEQUENCE</scope>
    <source>
        <strain evidence="2">IMI 356814</strain>
    </source>
</reference>
<sequence>MEKAGNGGLEFITGNTPNELRSKKNMTTVRKKAMDHFLKDGKKGNGKSRDSADRSTRLNSEASDKSRSSIGSHEAGNDGQLVARPTSQQRTTRRKQKSRTTSSTNHGSSPDSQVARFQGPGGSVLPPAPIVLPMRTNVQLPYDNHVPPPLGSIGKSLDPFRTMFQATHPHVSVEELKFHCSRYFGTRGLGKYWIPTCLNYPHTFLSTLCLASAHHDIVHELPVESLATAALRQEIIHLVGANLLNPDKSVADHNIVAVTQLIIGEVIGREESGLLYHEAGIETMIKQRGGLNQLGMEGRLASAISWVTLASAILREEKPRTMYADYCTARSTKNYPPTATIPESPIYCPRGKFVTLERSKKCKQQTLELLSDIRMMIDVFLHETKQSRRNSQTLLNLYKKITNDYVPITELQKINILTPADWKYEAIRVAAEIQATAIMRRIPLSEALTHAAVPRKLATLYTSSTASRSSDSLVSPFDVRHDTPMTEYSTSPYSTYSTSPAMQPSSFPFATERPSFSSTHRSSDAPRPSFSSVNSISSEWLSFAPPRPLPTTPSRPTALLRSLKTALENSDLSDCWSDMAGVLLWIGLVVGAASRHSESKILKKYFSATAMRAGIMLCFEHPEAIHATMLRMGEVVDALSGENKGEIVRRESEGVGKRRRF</sequence>
<dbReference type="PANTHER" id="PTHR37540:SF5">
    <property type="entry name" value="TRANSCRIPTION FACTOR DOMAIN-CONTAINING PROTEIN"/>
    <property type="match status" value="1"/>
</dbReference>
<dbReference type="PANTHER" id="PTHR37540">
    <property type="entry name" value="TRANSCRIPTION FACTOR (ACR-2), PUTATIVE-RELATED-RELATED"/>
    <property type="match status" value="1"/>
</dbReference>
<name>A0A9W8Y5I6_9PLEO</name>
<protein>
    <recommendedName>
        <fullName evidence="4">Tachykinin family protein</fullName>
    </recommendedName>
</protein>
<evidence type="ECO:0000313" key="3">
    <source>
        <dbReference type="Proteomes" id="UP001140560"/>
    </source>
</evidence>
<dbReference type="AlphaFoldDB" id="A0A9W8Y5I6"/>
<evidence type="ECO:0000313" key="2">
    <source>
        <dbReference type="EMBL" id="KAJ4367435.1"/>
    </source>
</evidence>
<feature type="region of interest" description="Disordered" evidence="1">
    <location>
        <begin position="1"/>
        <end position="128"/>
    </location>
</feature>
<feature type="region of interest" description="Disordered" evidence="1">
    <location>
        <begin position="508"/>
        <end position="530"/>
    </location>
</feature>
<feature type="compositionally biased region" description="Basic and acidic residues" evidence="1">
    <location>
        <begin position="32"/>
        <end position="67"/>
    </location>
</feature>
<dbReference type="EMBL" id="JAPEUY010000012">
    <property type="protein sequence ID" value="KAJ4367435.1"/>
    <property type="molecule type" value="Genomic_DNA"/>
</dbReference>
<proteinExistence type="predicted"/>
<organism evidence="2 3">
    <name type="scientific">Neocucurbitaria cava</name>
    <dbReference type="NCBI Taxonomy" id="798079"/>
    <lineage>
        <taxon>Eukaryota</taxon>
        <taxon>Fungi</taxon>
        <taxon>Dikarya</taxon>
        <taxon>Ascomycota</taxon>
        <taxon>Pezizomycotina</taxon>
        <taxon>Dothideomycetes</taxon>
        <taxon>Pleosporomycetidae</taxon>
        <taxon>Pleosporales</taxon>
        <taxon>Pleosporineae</taxon>
        <taxon>Cucurbitariaceae</taxon>
        <taxon>Neocucurbitaria</taxon>
    </lineage>
</organism>
<feature type="compositionally biased region" description="Polar residues" evidence="1">
    <location>
        <begin position="508"/>
        <end position="520"/>
    </location>
</feature>
<keyword evidence="3" id="KW-1185">Reference proteome</keyword>
<evidence type="ECO:0000256" key="1">
    <source>
        <dbReference type="SAM" id="MobiDB-lite"/>
    </source>
</evidence>